<evidence type="ECO:0000313" key="3">
    <source>
        <dbReference type="Proteomes" id="UP001221142"/>
    </source>
</evidence>
<dbReference type="Proteomes" id="UP001221142">
    <property type="component" value="Unassembled WGS sequence"/>
</dbReference>
<evidence type="ECO:0000256" key="1">
    <source>
        <dbReference type="SAM" id="MobiDB-lite"/>
    </source>
</evidence>
<gene>
    <name evidence="2" type="ORF">FB45DRAFT_1138143</name>
</gene>
<dbReference type="AlphaFoldDB" id="A0AAD7C1A5"/>
<evidence type="ECO:0000313" key="2">
    <source>
        <dbReference type="EMBL" id="KAJ7636473.1"/>
    </source>
</evidence>
<keyword evidence="3" id="KW-1185">Reference proteome</keyword>
<protein>
    <submittedName>
        <fullName evidence="2">Uncharacterized protein</fullName>
    </submittedName>
</protein>
<name>A0AAD7C1A5_9AGAR</name>
<comment type="caution">
    <text evidence="2">The sequence shown here is derived from an EMBL/GenBank/DDBJ whole genome shotgun (WGS) entry which is preliminary data.</text>
</comment>
<reference evidence="2" key="1">
    <citation type="submission" date="2023-03" db="EMBL/GenBank/DDBJ databases">
        <title>Massive genome expansion in bonnet fungi (Mycena s.s.) driven by repeated elements and novel gene families across ecological guilds.</title>
        <authorList>
            <consortium name="Lawrence Berkeley National Laboratory"/>
            <person name="Harder C.B."/>
            <person name="Miyauchi S."/>
            <person name="Viragh M."/>
            <person name="Kuo A."/>
            <person name="Thoen E."/>
            <person name="Andreopoulos B."/>
            <person name="Lu D."/>
            <person name="Skrede I."/>
            <person name="Drula E."/>
            <person name="Henrissat B."/>
            <person name="Morin E."/>
            <person name="Kohler A."/>
            <person name="Barry K."/>
            <person name="LaButti K."/>
            <person name="Morin E."/>
            <person name="Salamov A."/>
            <person name="Lipzen A."/>
            <person name="Mereny Z."/>
            <person name="Hegedus B."/>
            <person name="Baldrian P."/>
            <person name="Stursova M."/>
            <person name="Weitz H."/>
            <person name="Taylor A."/>
            <person name="Grigoriev I.V."/>
            <person name="Nagy L.G."/>
            <person name="Martin F."/>
            <person name="Kauserud H."/>
        </authorList>
    </citation>
    <scope>NUCLEOTIDE SEQUENCE</scope>
    <source>
        <strain evidence="2">9284</strain>
    </source>
</reference>
<dbReference type="EMBL" id="JARKIF010000006">
    <property type="protein sequence ID" value="KAJ7636473.1"/>
    <property type="molecule type" value="Genomic_DNA"/>
</dbReference>
<feature type="compositionally biased region" description="Basic and acidic residues" evidence="1">
    <location>
        <begin position="157"/>
        <end position="187"/>
    </location>
</feature>
<proteinExistence type="predicted"/>
<organism evidence="2 3">
    <name type="scientific">Roridomyces roridus</name>
    <dbReference type="NCBI Taxonomy" id="1738132"/>
    <lineage>
        <taxon>Eukaryota</taxon>
        <taxon>Fungi</taxon>
        <taxon>Dikarya</taxon>
        <taxon>Basidiomycota</taxon>
        <taxon>Agaricomycotina</taxon>
        <taxon>Agaricomycetes</taxon>
        <taxon>Agaricomycetidae</taxon>
        <taxon>Agaricales</taxon>
        <taxon>Marasmiineae</taxon>
        <taxon>Mycenaceae</taxon>
        <taxon>Roridomyces</taxon>
    </lineage>
</organism>
<sequence>MALAGAGNGKDIGELTSEHATLELLLKSGDPGGIVQNRIALALLIPADVSPSSHRTLRRMSQQNGVKLRKRPWTSVSENLCHARSRTVGPTWSITFFISYRPASEWMKGVENSKGCIESKRTRIETDLVQDFWERLQIGSRPPRLGSRLKARSMCETTRREYPKRPPRTSRDSRESRIEDGKARVQPEESGGCEAGEFPRVDGPGKSRCKFHTYFPPHYLPPTNLRRKLQGPSVH</sequence>
<feature type="region of interest" description="Disordered" evidence="1">
    <location>
        <begin position="143"/>
        <end position="206"/>
    </location>
</feature>
<accession>A0AAD7C1A5</accession>